<dbReference type="PANTHER" id="PTHR37299">
    <property type="entry name" value="TRANSCRIPTIONAL REGULATOR-RELATED"/>
    <property type="match status" value="1"/>
</dbReference>
<dbReference type="Pfam" id="PF04397">
    <property type="entry name" value="LytTR"/>
    <property type="match status" value="1"/>
</dbReference>
<dbReference type="SMART" id="SM00448">
    <property type="entry name" value="REC"/>
    <property type="match status" value="1"/>
</dbReference>
<evidence type="ECO:0000256" key="1">
    <source>
        <dbReference type="PROSITE-ProRule" id="PRU00169"/>
    </source>
</evidence>
<dbReference type="Pfam" id="PF00072">
    <property type="entry name" value="Response_reg"/>
    <property type="match status" value="1"/>
</dbReference>
<keyword evidence="5" id="KW-1185">Reference proteome</keyword>
<dbReference type="GO" id="GO:0003677">
    <property type="term" value="F:DNA binding"/>
    <property type="evidence" value="ECO:0007669"/>
    <property type="project" value="UniProtKB-KW"/>
</dbReference>
<dbReference type="Gene3D" id="2.40.50.1020">
    <property type="entry name" value="LytTr DNA-binding domain"/>
    <property type="match status" value="1"/>
</dbReference>
<dbReference type="PROSITE" id="PS50930">
    <property type="entry name" value="HTH_LYTTR"/>
    <property type="match status" value="1"/>
</dbReference>
<dbReference type="Proteomes" id="UP000627292">
    <property type="component" value="Unassembled WGS sequence"/>
</dbReference>
<dbReference type="RefSeq" id="WP_188955542.1">
    <property type="nucleotide sequence ID" value="NZ_BMIB01000004.1"/>
</dbReference>
<dbReference type="Gene3D" id="3.40.50.2300">
    <property type="match status" value="1"/>
</dbReference>
<proteinExistence type="predicted"/>
<dbReference type="InterPro" id="IPR046947">
    <property type="entry name" value="LytR-like"/>
</dbReference>
<protein>
    <submittedName>
        <fullName evidence="4">DNA-binding response regulator</fullName>
    </submittedName>
</protein>
<dbReference type="EMBL" id="BMIB01000004">
    <property type="protein sequence ID" value="GGH75628.1"/>
    <property type="molecule type" value="Genomic_DNA"/>
</dbReference>
<evidence type="ECO:0000259" key="3">
    <source>
        <dbReference type="PROSITE" id="PS50930"/>
    </source>
</evidence>
<sequence>MKPENTTSCLILEDDAAARDMMQDILQQHFPALTLYPCGNLEEAHTTWLEHQPPVMILDVNLPDGNSFELLSSLYQQGHTRFKVVFITAFADYAVQAFRFSALDFLLKPYAPDELIAAVTKVLETMDEEEYRTRLETFFYNTSQQTDHGKKIVLSTLEDIHIVKLKEILQAESDNNYTRFYFENGKELLVSQPLKTFEKRLDTQGFMRVHQSHLVNLQHITSYRKKTSQLVLKNNITVPVSQNRKNSVMEYLSKLS</sequence>
<evidence type="ECO:0000259" key="2">
    <source>
        <dbReference type="PROSITE" id="PS50110"/>
    </source>
</evidence>
<name>A0A917J096_9BACT</name>
<dbReference type="PROSITE" id="PS50110">
    <property type="entry name" value="RESPONSE_REGULATORY"/>
    <property type="match status" value="1"/>
</dbReference>
<dbReference type="GO" id="GO:0000156">
    <property type="term" value="F:phosphorelay response regulator activity"/>
    <property type="evidence" value="ECO:0007669"/>
    <property type="project" value="InterPro"/>
</dbReference>
<keyword evidence="4" id="KW-0238">DNA-binding</keyword>
<gene>
    <name evidence="4" type="ORF">GCM10011379_39390</name>
</gene>
<dbReference type="InterPro" id="IPR001789">
    <property type="entry name" value="Sig_transdc_resp-reg_receiver"/>
</dbReference>
<feature type="domain" description="HTH LytTR-type" evidence="3">
    <location>
        <begin position="152"/>
        <end position="254"/>
    </location>
</feature>
<keyword evidence="1" id="KW-0597">Phosphoprotein</keyword>
<comment type="caution">
    <text evidence="4">The sequence shown here is derived from an EMBL/GenBank/DDBJ whole genome shotgun (WGS) entry which is preliminary data.</text>
</comment>
<feature type="domain" description="Response regulatory" evidence="2">
    <location>
        <begin position="8"/>
        <end position="123"/>
    </location>
</feature>
<dbReference type="InterPro" id="IPR011006">
    <property type="entry name" value="CheY-like_superfamily"/>
</dbReference>
<evidence type="ECO:0000313" key="4">
    <source>
        <dbReference type="EMBL" id="GGH75628.1"/>
    </source>
</evidence>
<dbReference type="SMART" id="SM00850">
    <property type="entry name" value="LytTR"/>
    <property type="match status" value="1"/>
</dbReference>
<accession>A0A917J096</accession>
<reference evidence="4" key="2">
    <citation type="submission" date="2020-09" db="EMBL/GenBank/DDBJ databases">
        <authorList>
            <person name="Sun Q."/>
            <person name="Zhou Y."/>
        </authorList>
    </citation>
    <scope>NUCLEOTIDE SEQUENCE</scope>
    <source>
        <strain evidence="4">CGMCC 1.15290</strain>
    </source>
</reference>
<dbReference type="SUPFAM" id="SSF52172">
    <property type="entry name" value="CheY-like"/>
    <property type="match status" value="1"/>
</dbReference>
<dbReference type="InterPro" id="IPR007492">
    <property type="entry name" value="LytTR_DNA-bd_dom"/>
</dbReference>
<dbReference type="PANTHER" id="PTHR37299:SF1">
    <property type="entry name" value="STAGE 0 SPORULATION PROTEIN A HOMOLOG"/>
    <property type="match status" value="1"/>
</dbReference>
<organism evidence="4 5">
    <name type="scientific">Filimonas zeae</name>
    <dbReference type="NCBI Taxonomy" id="1737353"/>
    <lineage>
        <taxon>Bacteria</taxon>
        <taxon>Pseudomonadati</taxon>
        <taxon>Bacteroidota</taxon>
        <taxon>Chitinophagia</taxon>
        <taxon>Chitinophagales</taxon>
        <taxon>Chitinophagaceae</taxon>
        <taxon>Filimonas</taxon>
    </lineage>
</organism>
<dbReference type="AlphaFoldDB" id="A0A917J096"/>
<reference evidence="4" key="1">
    <citation type="journal article" date="2014" name="Int. J. Syst. Evol. Microbiol.">
        <title>Complete genome sequence of Corynebacterium casei LMG S-19264T (=DSM 44701T), isolated from a smear-ripened cheese.</title>
        <authorList>
            <consortium name="US DOE Joint Genome Institute (JGI-PGF)"/>
            <person name="Walter F."/>
            <person name="Albersmeier A."/>
            <person name="Kalinowski J."/>
            <person name="Ruckert C."/>
        </authorList>
    </citation>
    <scope>NUCLEOTIDE SEQUENCE</scope>
    <source>
        <strain evidence="4">CGMCC 1.15290</strain>
    </source>
</reference>
<feature type="modified residue" description="4-aspartylphosphate" evidence="1">
    <location>
        <position position="59"/>
    </location>
</feature>
<evidence type="ECO:0000313" key="5">
    <source>
        <dbReference type="Proteomes" id="UP000627292"/>
    </source>
</evidence>